<accession>A0A0R2NSX1</accession>
<proteinExistence type="predicted"/>
<feature type="domain" description="LysM" evidence="3">
    <location>
        <begin position="26"/>
        <end position="69"/>
    </location>
</feature>
<evidence type="ECO:0000313" key="4">
    <source>
        <dbReference type="EMBL" id="KRO27043.1"/>
    </source>
</evidence>
<evidence type="ECO:0000313" key="5">
    <source>
        <dbReference type="Proteomes" id="UP000050920"/>
    </source>
</evidence>
<evidence type="ECO:0000256" key="2">
    <source>
        <dbReference type="SAM" id="SignalP"/>
    </source>
</evidence>
<keyword evidence="5" id="KW-1185">Reference proteome</keyword>
<dbReference type="AlphaFoldDB" id="A0A0R2NSX1"/>
<evidence type="ECO:0000256" key="1">
    <source>
        <dbReference type="SAM" id="MobiDB-lite"/>
    </source>
</evidence>
<dbReference type="PROSITE" id="PS51782">
    <property type="entry name" value="LYSM"/>
    <property type="match status" value="1"/>
</dbReference>
<dbReference type="Proteomes" id="UP000050920">
    <property type="component" value="Unassembled WGS sequence"/>
</dbReference>
<dbReference type="Gene3D" id="3.10.350.10">
    <property type="entry name" value="LysM domain"/>
    <property type="match status" value="1"/>
</dbReference>
<reference evidence="4 5" key="1">
    <citation type="journal article" date="2015" name="Genome Announc.">
        <title>Expanding the biotechnology potential of lactobacilli through comparative genomics of 213 strains and associated genera.</title>
        <authorList>
            <person name="Sun Z."/>
            <person name="Harris H.M."/>
            <person name="McCann A."/>
            <person name="Guo C."/>
            <person name="Argimon S."/>
            <person name="Zhang W."/>
            <person name="Yang X."/>
            <person name="Jeffery I.B."/>
            <person name="Cooney J.C."/>
            <person name="Kagawa T.F."/>
            <person name="Liu W."/>
            <person name="Song Y."/>
            <person name="Salvetti E."/>
            <person name="Wrobel A."/>
            <person name="Rasinkangas P."/>
            <person name="Parkhill J."/>
            <person name="Rea M.C."/>
            <person name="O'Sullivan O."/>
            <person name="Ritari J."/>
            <person name="Douillard F.P."/>
            <person name="Paul Ross R."/>
            <person name="Yang R."/>
            <person name="Briner A.E."/>
            <person name="Felis G.E."/>
            <person name="de Vos W.M."/>
            <person name="Barrangou R."/>
            <person name="Klaenhammer T.R."/>
            <person name="Caufield P.W."/>
            <person name="Cui Y."/>
            <person name="Zhang H."/>
            <person name="O'Toole P.W."/>
        </authorList>
    </citation>
    <scope>NUCLEOTIDE SEQUENCE [LARGE SCALE GENOMIC DNA]</scope>
    <source>
        <strain evidence="4 5">DSM 21115</strain>
    </source>
</reference>
<feature type="signal peptide" evidence="2">
    <location>
        <begin position="1"/>
        <end position="24"/>
    </location>
</feature>
<dbReference type="Pfam" id="PF01476">
    <property type="entry name" value="LysM"/>
    <property type="match status" value="1"/>
</dbReference>
<evidence type="ECO:0000259" key="3">
    <source>
        <dbReference type="PROSITE" id="PS51782"/>
    </source>
</evidence>
<feature type="chain" id="PRO_5006421268" description="LysM domain-containing protein" evidence="2">
    <location>
        <begin position="25"/>
        <end position="227"/>
    </location>
</feature>
<dbReference type="InterPro" id="IPR018392">
    <property type="entry name" value="LysM"/>
</dbReference>
<dbReference type="CDD" id="cd00118">
    <property type="entry name" value="LysM"/>
    <property type="match status" value="1"/>
</dbReference>
<organism evidence="4 5">
    <name type="scientific">Lactiplantibacillus fabifermentans DSM 21115</name>
    <dbReference type="NCBI Taxonomy" id="1413187"/>
    <lineage>
        <taxon>Bacteria</taxon>
        <taxon>Bacillati</taxon>
        <taxon>Bacillota</taxon>
        <taxon>Bacilli</taxon>
        <taxon>Lactobacillales</taxon>
        <taxon>Lactobacillaceae</taxon>
        <taxon>Lactiplantibacillus</taxon>
    </lineage>
</organism>
<dbReference type="SUPFAM" id="SSF53955">
    <property type="entry name" value="Lysozyme-like"/>
    <property type="match status" value="1"/>
</dbReference>
<dbReference type="InterPro" id="IPR036779">
    <property type="entry name" value="LysM_dom_sf"/>
</dbReference>
<comment type="caution">
    <text evidence="4">The sequence shown here is derived from an EMBL/GenBank/DDBJ whole genome shotgun (WGS) entry which is preliminary data.</text>
</comment>
<dbReference type="Gene3D" id="1.10.530.10">
    <property type="match status" value="1"/>
</dbReference>
<dbReference type="SUPFAM" id="SSF54106">
    <property type="entry name" value="LysM domain"/>
    <property type="match status" value="1"/>
</dbReference>
<dbReference type="InterPro" id="IPR023346">
    <property type="entry name" value="Lysozyme-like_dom_sf"/>
</dbReference>
<gene>
    <name evidence="4" type="ORF">DY78_GL000393</name>
</gene>
<protein>
    <recommendedName>
        <fullName evidence="3">LysM domain-containing protein</fullName>
    </recommendedName>
</protein>
<dbReference type="EMBL" id="AYGX02000093">
    <property type="protein sequence ID" value="KRO27043.1"/>
    <property type="molecule type" value="Genomic_DNA"/>
</dbReference>
<dbReference type="SMART" id="SM00257">
    <property type="entry name" value="LysM"/>
    <property type="match status" value="1"/>
</dbReference>
<feature type="compositionally biased region" description="Low complexity" evidence="1">
    <location>
        <begin position="86"/>
        <end position="142"/>
    </location>
</feature>
<feature type="region of interest" description="Disordered" evidence="1">
    <location>
        <begin position="80"/>
        <end position="150"/>
    </location>
</feature>
<name>A0A0R2NSX1_9LACO</name>
<keyword evidence="2" id="KW-0732">Signal</keyword>
<sequence length="227" mass="23601">MRTILTSSAVATGLVFAGAMTANADTTYTVKSGDCVWAIAQEFGSTIDKIETKNNIHGHLILPGQQLTIPTGKLATTSAPTPVYHAPASQAPVSQAPVSQAPASQAPASQAPVSQAPASQASQAVINEAPQASAPVASQATTSNESYTGDNMKSYVLGQMESRTGVSASTWDHIINRESNWQPGVRNSSSGAYGLFQNMHINGGSVEEQVNAAVNLYNVQGMQAWAL</sequence>